<evidence type="ECO:0000313" key="3">
    <source>
        <dbReference type="Proteomes" id="UP000284451"/>
    </source>
</evidence>
<accession>A0A443KEX5</accession>
<dbReference type="Proteomes" id="UP000284451">
    <property type="component" value="Unassembled WGS sequence"/>
</dbReference>
<protein>
    <submittedName>
        <fullName evidence="2">Uncharacterized protein</fullName>
    </submittedName>
</protein>
<name>A0A443KEX5_9RHOB</name>
<sequence>MEHHEQDNEQVSPAVCERALRPVLDNEAQNLEMLATVWKDTETALQLAIPSPSLEGVNAGFAPNETPADVKKVPDMPL</sequence>
<reference evidence="2 3" key="2">
    <citation type="submission" date="2019-01" db="EMBL/GenBank/DDBJ databases">
        <authorList>
            <person name="Li Y."/>
        </authorList>
    </citation>
    <scope>NUCLEOTIDE SEQUENCE [LARGE SCALE GENOMIC DNA]</scope>
    <source>
        <strain evidence="2 3">07D10-4-3</strain>
    </source>
</reference>
<comment type="caution">
    <text evidence="2">The sequence shown here is derived from an EMBL/GenBank/DDBJ whole genome shotgun (WGS) entry which is preliminary data.</text>
</comment>
<feature type="region of interest" description="Disordered" evidence="1">
    <location>
        <begin position="53"/>
        <end position="78"/>
    </location>
</feature>
<gene>
    <name evidence="2" type="ORF">D2T29_10945</name>
</gene>
<evidence type="ECO:0000313" key="2">
    <source>
        <dbReference type="EMBL" id="RWR31236.1"/>
    </source>
</evidence>
<dbReference type="RefSeq" id="WP_128232429.1">
    <property type="nucleotide sequence ID" value="NZ_SAUY01000012.1"/>
</dbReference>
<dbReference type="EMBL" id="SAUY01000012">
    <property type="protein sequence ID" value="RWR31236.1"/>
    <property type="molecule type" value="Genomic_DNA"/>
</dbReference>
<dbReference type="AlphaFoldDB" id="A0A443KEX5"/>
<reference evidence="2 3" key="1">
    <citation type="submission" date="2019-01" db="EMBL/GenBank/DDBJ databases">
        <title>Sinorhodobacter populi sp. nov. isolated from the symptomatic bark tissue of Populus euramericana canker.</title>
        <authorList>
            <person name="Xu G."/>
        </authorList>
    </citation>
    <scope>NUCLEOTIDE SEQUENCE [LARGE SCALE GENOMIC DNA]</scope>
    <source>
        <strain evidence="2 3">07D10-4-3</strain>
    </source>
</reference>
<proteinExistence type="predicted"/>
<evidence type="ECO:0000256" key="1">
    <source>
        <dbReference type="SAM" id="MobiDB-lite"/>
    </source>
</evidence>
<organism evidence="2 3">
    <name type="scientific">Paenirhodobacter populi</name>
    <dbReference type="NCBI Taxonomy" id="2306993"/>
    <lineage>
        <taxon>Bacteria</taxon>
        <taxon>Pseudomonadati</taxon>
        <taxon>Pseudomonadota</taxon>
        <taxon>Alphaproteobacteria</taxon>
        <taxon>Rhodobacterales</taxon>
        <taxon>Rhodobacter group</taxon>
        <taxon>Paenirhodobacter</taxon>
    </lineage>
</organism>
<feature type="compositionally biased region" description="Basic and acidic residues" evidence="1">
    <location>
        <begin position="68"/>
        <end position="78"/>
    </location>
</feature>